<name>A0A292Q5R7_9PEZI</name>
<keyword evidence="9" id="KW-1185">Reference proteome</keyword>
<feature type="compositionally biased region" description="Basic residues" evidence="7">
    <location>
        <begin position="258"/>
        <end position="270"/>
    </location>
</feature>
<proteinExistence type="inferred from homology"/>
<dbReference type="PIRSF" id="PIRSF015952">
    <property type="entry name" value="U3snoRNP11"/>
    <property type="match status" value="1"/>
</dbReference>
<dbReference type="PANTHER" id="PTHR12838:SF0">
    <property type="entry name" value="U3 SMALL NUCLEOLAR RNA-ASSOCIATED PROTEIN 11-RELATED"/>
    <property type="match status" value="1"/>
</dbReference>
<dbReference type="PANTHER" id="PTHR12838">
    <property type="entry name" value="U3 SMALL NUCLEOLAR RNA-ASSOCIATED PROTEIN 11"/>
    <property type="match status" value="1"/>
</dbReference>
<feature type="region of interest" description="Disordered" evidence="7">
    <location>
        <begin position="1"/>
        <end position="28"/>
    </location>
</feature>
<dbReference type="GO" id="GO:0032040">
    <property type="term" value="C:small-subunit processome"/>
    <property type="evidence" value="ECO:0007669"/>
    <property type="project" value="UniProtKB-UniRule"/>
</dbReference>
<evidence type="ECO:0000256" key="1">
    <source>
        <dbReference type="ARBA" id="ARBA00004099"/>
    </source>
</evidence>
<gene>
    <name evidence="8" type="ORF">GSTUAT00001833001</name>
</gene>
<reference evidence="8" key="1">
    <citation type="submission" date="2015-10" db="EMBL/GenBank/DDBJ databases">
        <authorList>
            <person name="Regsiter A."/>
            <person name="william w."/>
        </authorList>
    </citation>
    <scope>NUCLEOTIDE SEQUENCE</scope>
    <source>
        <strain evidence="8">Montdore</strain>
    </source>
</reference>
<accession>A0A292Q5R7</accession>
<evidence type="ECO:0000313" key="8">
    <source>
        <dbReference type="EMBL" id="CUS14103.1"/>
    </source>
</evidence>
<dbReference type="AlphaFoldDB" id="A0A292Q5R7"/>
<evidence type="ECO:0000256" key="4">
    <source>
        <dbReference type="ARBA" id="ARBA00022552"/>
    </source>
</evidence>
<dbReference type="Pfam" id="PF03998">
    <property type="entry name" value="Utp11"/>
    <property type="match status" value="1"/>
</dbReference>
<keyword evidence="5 6" id="KW-0539">Nucleus</keyword>
<evidence type="ECO:0000313" key="9">
    <source>
        <dbReference type="Proteomes" id="UP001412239"/>
    </source>
</evidence>
<comment type="subunit">
    <text evidence="6">Component of the ribosomal small subunit (SSU) processome.</text>
</comment>
<dbReference type="Proteomes" id="UP001412239">
    <property type="component" value="Unassembled WGS sequence"/>
</dbReference>
<sequence length="270" mass="31352">MSSMRNAVQRRNHKERSQPSSRQKYGLLEKKKDYVLRARDFNTKKAKLKTLRQKATQRNPDEFYFAMVNARTRDGGIHLAPRQDEGPLSNDVVKLLKTQDAGYLRLQSAVERKKIERLGERLVLKDKGGDAGTGGGGKHVVFVDGEEEARGFRPEVYFGTTKEMVERRFNRMRKEQVEDIEAKKKAAGEGLRKRRKSAGDIEAEKARRKEEALAKRKLQRAREGKERELEARKHREAELKQAERELELQRARMGKGGMVKRNKWARVRKR</sequence>
<organism evidence="8 9">
    <name type="scientific">Tuber aestivum</name>
    <name type="common">summer truffle</name>
    <dbReference type="NCBI Taxonomy" id="59557"/>
    <lineage>
        <taxon>Eukaryota</taxon>
        <taxon>Fungi</taxon>
        <taxon>Dikarya</taxon>
        <taxon>Ascomycota</taxon>
        <taxon>Pezizomycotina</taxon>
        <taxon>Pezizomycetes</taxon>
        <taxon>Pezizales</taxon>
        <taxon>Tuberaceae</taxon>
        <taxon>Tuber</taxon>
    </lineage>
</organism>
<protein>
    <recommendedName>
        <fullName evidence="6">U3 small nucleolar RNA-associated protein 11</fullName>
        <shortName evidence="6">U3 snoRNA-associated protein 11</shortName>
    </recommendedName>
</protein>
<dbReference type="GO" id="GO:0006364">
    <property type="term" value="P:rRNA processing"/>
    <property type="evidence" value="ECO:0007669"/>
    <property type="project" value="UniProtKB-UniRule"/>
</dbReference>
<keyword evidence="4 6" id="KW-0698">rRNA processing</keyword>
<dbReference type="InterPro" id="IPR007144">
    <property type="entry name" value="SSU_processome_Utp11"/>
</dbReference>
<dbReference type="EMBL" id="LN890962">
    <property type="protein sequence ID" value="CUS14103.1"/>
    <property type="molecule type" value="Genomic_DNA"/>
</dbReference>
<evidence type="ECO:0000256" key="2">
    <source>
        <dbReference type="ARBA" id="ARBA00004604"/>
    </source>
</evidence>
<comment type="subcellular location">
    <subcellularLocation>
        <location evidence="2 6">Nucleus</location>
        <location evidence="2 6">Nucleolus</location>
    </subcellularLocation>
</comment>
<comment type="function">
    <text evidence="1 6">Involved in nucleolar processing of pre-18S ribosomal RNA.</text>
</comment>
<evidence type="ECO:0000256" key="5">
    <source>
        <dbReference type="ARBA" id="ARBA00023242"/>
    </source>
</evidence>
<feature type="region of interest" description="Disordered" evidence="7">
    <location>
        <begin position="184"/>
        <end position="237"/>
    </location>
</feature>
<evidence type="ECO:0000256" key="7">
    <source>
        <dbReference type="SAM" id="MobiDB-lite"/>
    </source>
</evidence>
<comment type="similarity">
    <text evidence="3 6">Belongs to the UTP11 family.</text>
</comment>
<evidence type="ECO:0000256" key="6">
    <source>
        <dbReference type="PIRNR" id="PIRNR015952"/>
    </source>
</evidence>
<feature type="region of interest" description="Disordered" evidence="7">
    <location>
        <begin position="249"/>
        <end position="270"/>
    </location>
</feature>
<evidence type="ECO:0000256" key="3">
    <source>
        <dbReference type="ARBA" id="ARBA00008105"/>
    </source>
</evidence>